<sequence length="77" mass="8278">MGKSFGIGFVDDSSTDIILGSDGFALVPLGGEEKGNTPGDEVEKWEKPLKSETQEMVGVFRSPMKKKKLDTSASLKT</sequence>
<proteinExistence type="predicted"/>
<keyword evidence="2" id="KW-1185">Reference proteome</keyword>
<gene>
    <name evidence="1" type="ORF">NPIL_403901</name>
</gene>
<comment type="caution">
    <text evidence="1">The sequence shown here is derived from an EMBL/GenBank/DDBJ whole genome shotgun (WGS) entry which is preliminary data.</text>
</comment>
<organism evidence="1 2">
    <name type="scientific">Nephila pilipes</name>
    <name type="common">Giant wood spider</name>
    <name type="synonym">Nephila maculata</name>
    <dbReference type="NCBI Taxonomy" id="299642"/>
    <lineage>
        <taxon>Eukaryota</taxon>
        <taxon>Metazoa</taxon>
        <taxon>Ecdysozoa</taxon>
        <taxon>Arthropoda</taxon>
        <taxon>Chelicerata</taxon>
        <taxon>Arachnida</taxon>
        <taxon>Araneae</taxon>
        <taxon>Araneomorphae</taxon>
        <taxon>Entelegynae</taxon>
        <taxon>Araneoidea</taxon>
        <taxon>Nephilidae</taxon>
        <taxon>Nephila</taxon>
    </lineage>
</organism>
<protein>
    <submittedName>
        <fullName evidence="1">Uncharacterized protein</fullName>
    </submittedName>
</protein>
<dbReference type="AlphaFoldDB" id="A0A8X6MC06"/>
<dbReference type="EMBL" id="BMAW01043621">
    <property type="protein sequence ID" value="GFS40300.1"/>
    <property type="molecule type" value="Genomic_DNA"/>
</dbReference>
<dbReference type="OrthoDB" id="10366226at2759"/>
<reference evidence="1" key="1">
    <citation type="submission" date="2020-08" db="EMBL/GenBank/DDBJ databases">
        <title>Multicomponent nature underlies the extraordinary mechanical properties of spider dragline silk.</title>
        <authorList>
            <person name="Kono N."/>
            <person name="Nakamura H."/>
            <person name="Mori M."/>
            <person name="Yoshida Y."/>
            <person name="Ohtoshi R."/>
            <person name="Malay A.D."/>
            <person name="Moran D.A.P."/>
            <person name="Tomita M."/>
            <person name="Numata K."/>
            <person name="Arakawa K."/>
        </authorList>
    </citation>
    <scope>NUCLEOTIDE SEQUENCE</scope>
</reference>
<name>A0A8X6MC06_NEPPI</name>
<accession>A0A8X6MC06</accession>
<dbReference type="Proteomes" id="UP000887013">
    <property type="component" value="Unassembled WGS sequence"/>
</dbReference>
<evidence type="ECO:0000313" key="1">
    <source>
        <dbReference type="EMBL" id="GFS40300.1"/>
    </source>
</evidence>
<evidence type="ECO:0000313" key="2">
    <source>
        <dbReference type="Proteomes" id="UP000887013"/>
    </source>
</evidence>